<evidence type="ECO:0000313" key="3">
    <source>
        <dbReference type="Proteomes" id="UP000019384"/>
    </source>
</evidence>
<dbReference type="GeneID" id="34518156"/>
<proteinExistence type="predicted"/>
<dbReference type="HOGENOM" id="CLU_713835_0_0_1"/>
<reference evidence="2" key="1">
    <citation type="submission" date="2013-12" db="EMBL/GenBank/DDBJ databases">
        <authorList>
            <person name="Genoscope - CEA"/>
        </authorList>
    </citation>
    <scope>NUCLEOTIDE SEQUENCE</scope>
    <source>
        <strain evidence="2">CBS 1993</strain>
    </source>
</reference>
<dbReference type="EMBL" id="HG793125">
    <property type="protein sequence ID" value="CDK24753.1"/>
    <property type="molecule type" value="Genomic_DNA"/>
</dbReference>
<feature type="region of interest" description="Disordered" evidence="1">
    <location>
        <begin position="109"/>
        <end position="140"/>
    </location>
</feature>
<keyword evidence="3" id="KW-1185">Reference proteome</keyword>
<feature type="region of interest" description="Disordered" evidence="1">
    <location>
        <begin position="277"/>
        <end position="298"/>
    </location>
</feature>
<dbReference type="Proteomes" id="UP000019384">
    <property type="component" value="Unassembled WGS sequence"/>
</dbReference>
<evidence type="ECO:0000256" key="1">
    <source>
        <dbReference type="SAM" id="MobiDB-lite"/>
    </source>
</evidence>
<protein>
    <submittedName>
        <fullName evidence="2">Uncharacterized protein</fullName>
    </submittedName>
</protein>
<gene>
    <name evidence="2" type="ORF">KUCA_T00000719001</name>
</gene>
<feature type="region of interest" description="Disordered" evidence="1">
    <location>
        <begin position="1"/>
        <end position="53"/>
    </location>
</feature>
<dbReference type="AlphaFoldDB" id="W6MGP9"/>
<organism evidence="2 3">
    <name type="scientific">Kuraishia capsulata CBS 1993</name>
    <dbReference type="NCBI Taxonomy" id="1382522"/>
    <lineage>
        <taxon>Eukaryota</taxon>
        <taxon>Fungi</taxon>
        <taxon>Dikarya</taxon>
        <taxon>Ascomycota</taxon>
        <taxon>Saccharomycotina</taxon>
        <taxon>Pichiomycetes</taxon>
        <taxon>Pichiales</taxon>
        <taxon>Pichiaceae</taxon>
        <taxon>Kuraishia</taxon>
    </lineage>
</organism>
<sequence>MGLPLDSEDRHSGHSKNKRVRISENGAYVYPTSDTQTPPTPRSAMHLTASSEHHEDLEQINDMLLDPPPWTLQNHHNELFSRLGIPIFTSDGAQGFVRRNGAGTTGLLRGGAGRPLRYTPTVRSDTLRHSPSGALRRRNSIYRRHNAARLTDLDDSSGQQRVNLAEIWSGTASAAAMENDSNQQQNGDDHGSDASIAGNDGDSGISPIAEAVSPPQVRDLSTTLPRDILESMLYPDWMRPQLRRRYETFDAAPVPPSIRLPLSPESMGRRYVQAPDEYSAGETSDDGSDILTDSDPMLDPFTLNRTGVRSGSSGAASNMFFSQDDDWDIKETRARFSLMQRGHLYEINYLNDTLRTDPVFMQKVLEQSIKRFGQPMASGTVPEDRKC</sequence>
<accession>W6MGP9</accession>
<evidence type="ECO:0000313" key="2">
    <source>
        <dbReference type="EMBL" id="CDK24753.1"/>
    </source>
</evidence>
<feature type="region of interest" description="Disordered" evidence="1">
    <location>
        <begin position="179"/>
        <end position="219"/>
    </location>
</feature>
<name>W6MGP9_9ASCO</name>
<reference evidence="2" key="2">
    <citation type="submission" date="2014-02" db="EMBL/GenBank/DDBJ databases">
        <title>Complete DNA sequence of /Kuraishia capsulata/ illustrates novel genomic features among budding yeasts (/Saccharomycotina/).</title>
        <authorList>
            <person name="Morales L."/>
            <person name="Noel B."/>
            <person name="Porcel B."/>
            <person name="Marcet-Houben M."/>
            <person name="Hullo M-F."/>
            <person name="Sacerdot C."/>
            <person name="Tekaia F."/>
            <person name="Leh-Louis V."/>
            <person name="Despons L."/>
            <person name="Khanna V."/>
            <person name="Aury J-M."/>
            <person name="Barbe V."/>
            <person name="Couloux A."/>
            <person name="Labadie K."/>
            <person name="Pelletier E."/>
            <person name="Souciet J-L."/>
            <person name="Boekhout T."/>
            <person name="Gabaldon T."/>
            <person name="Wincker P."/>
            <person name="Dujon B."/>
        </authorList>
    </citation>
    <scope>NUCLEOTIDE SEQUENCE</scope>
    <source>
        <strain evidence="2">CBS 1993</strain>
    </source>
</reference>
<dbReference type="RefSeq" id="XP_022456768.1">
    <property type="nucleotide sequence ID" value="XM_022605284.1"/>
</dbReference>